<sequence length="51" mass="6277">MRDPKRIKRVCLLLAEVWSHFPQQRLGQFLLNFVYGSYGKDHHIYNKEEWE</sequence>
<gene>
    <name evidence="1" type="ORF">LCGC14_1214690</name>
</gene>
<organism evidence="1">
    <name type="scientific">marine sediment metagenome</name>
    <dbReference type="NCBI Taxonomy" id="412755"/>
    <lineage>
        <taxon>unclassified sequences</taxon>
        <taxon>metagenomes</taxon>
        <taxon>ecological metagenomes</taxon>
    </lineage>
</organism>
<comment type="caution">
    <text evidence="1">The sequence shown here is derived from an EMBL/GenBank/DDBJ whole genome shotgun (WGS) entry which is preliminary data.</text>
</comment>
<reference evidence="1" key="1">
    <citation type="journal article" date="2015" name="Nature">
        <title>Complex archaea that bridge the gap between prokaryotes and eukaryotes.</title>
        <authorList>
            <person name="Spang A."/>
            <person name="Saw J.H."/>
            <person name="Jorgensen S.L."/>
            <person name="Zaremba-Niedzwiedzka K."/>
            <person name="Martijn J."/>
            <person name="Lind A.E."/>
            <person name="van Eijk R."/>
            <person name="Schleper C."/>
            <person name="Guy L."/>
            <person name="Ettema T.J."/>
        </authorList>
    </citation>
    <scope>NUCLEOTIDE SEQUENCE</scope>
</reference>
<dbReference type="EMBL" id="LAZR01006347">
    <property type="protein sequence ID" value="KKM92814.1"/>
    <property type="molecule type" value="Genomic_DNA"/>
</dbReference>
<evidence type="ECO:0000313" key="1">
    <source>
        <dbReference type="EMBL" id="KKM92814.1"/>
    </source>
</evidence>
<protein>
    <submittedName>
        <fullName evidence="1">Uncharacterized protein</fullName>
    </submittedName>
</protein>
<dbReference type="AlphaFoldDB" id="A0A0F9LD80"/>
<name>A0A0F9LD80_9ZZZZ</name>
<proteinExistence type="predicted"/>
<accession>A0A0F9LD80</accession>